<dbReference type="InterPro" id="IPR006620">
    <property type="entry name" value="Pro_4_hyd_alph"/>
</dbReference>
<evidence type="ECO:0000256" key="3">
    <source>
        <dbReference type="ARBA" id="ARBA00022964"/>
    </source>
</evidence>
<feature type="domain" description="Fe2OG dioxygenase" evidence="7">
    <location>
        <begin position="111"/>
        <end position="221"/>
    </location>
</feature>
<dbReference type="GO" id="GO:0016705">
    <property type="term" value="F:oxidoreductase activity, acting on paired donors, with incorporation or reduction of molecular oxygen"/>
    <property type="evidence" value="ECO:0007669"/>
    <property type="project" value="InterPro"/>
</dbReference>
<evidence type="ECO:0000256" key="5">
    <source>
        <dbReference type="ARBA" id="ARBA00023004"/>
    </source>
</evidence>
<dbReference type="Gene3D" id="2.60.120.620">
    <property type="entry name" value="q2cbj1_9rhob like domain"/>
    <property type="match status" value="1"/>
</dbReference>
<proteinExistence type="predicted"/>
<dbReference type="GO" id="GO:0051213">
    <property type="term" value="F:dioxygenase activity"/>
    <property type="evidence" value="ECO:0007669"/>
    <property type="project" value="UniProtKB-KW"/>
</dbReference>
<organism evidence="8">
    <name type="scientific">Klosneuvirus KNV1</name>
    <dbReference type="NCBI Taxonomy" id="1977640"/>
    <lineage>
        <taxon>Viruses</taxon>
        <taxon>Varidnaviria</taxon>
        <taxon>Bamfordvirae</taxon>
        <taxon>Nucleocytoviricota</taxon>
        <taxon>Megaviricetes</taxon>
        <taxon>Imitervirales</taxon>
        <taxon>Mimiviridae</taxon>
        <taxon>Klosneuvirinae</taxon>
        <taxon>Klosneuvirus</taxon>
    </lineage>
</organism>
<dbReference type="GO" id="GO:0031418">
    <property type="term" value="F:L-ascorbic acid binding"/>
    <property type="evidence" value="ECO:0007669"/>
    <property type="project" value="InterPro"/>
</dbReference>
<comment type="cofactor">
    <cofactor evidence="1">
        <name>L-ascorbate</name>
        <dbReference type="ChEBI" id="CHEBI:38290"/>
    </cofactor>
</comment>
<keyword evidence="2" id="KW-0479">Metal-binding</keyword>
<accession>A0A1V0SIE1</accession>
<dbReference type="EMBL" id="KY684108">
    <property type="protein sequence ID" value="ARF11490.1"/>
    <property type="molecule type" value="Genomic_DNA"/>
</dbReference>
<reference evidence="8" key="1">
    <citation type="journal article" date="2017" name="Science">
        <title>Giant viruses with an expanded complement of translation system components.</title>
        <authorList>
            <person name="Schulz F."/>
            <person name="Yutin N."/>
            <person name="Ivanova N.N."/>
            <person name="Ortega D.R."/>
            <person name="Lee T.K."/>
            <person name="Vierheilig J."/>
            <person name="Daims H."/>
            <person name="Horn M."/>
            <person name="Wagner M."/>
            <person name="Jensen G.J."/>
            <person name="Kyrpides N.C."/>
            <person name="Koonin E.V."/>
            <person name="Woyke T."/>
        </authorList>
    </citation>
    <scope>NUCLEOTIDE SEQUENCE</scope>
    <source>
        <strain evidence="8">KNV1</strain>
    </source>
</reference>
<name>A0A1V0SIE1_9VIRU</name>
<sequence length="225" mass="26023">MYKIILLVVVIIIIIIISALVIYNLSQTTKLAYANINDPYDKPFVLENVLTPEQCREIINHATAKLFESEVVGGKDKNVRNSMQCWIPKSDPVVKHIFDKMSQRFNIPFENAEELQVVRYLPDQYYNEHHDACCDDNAECKEFIKRGGQRKLTVLIYLNDNFEEGNTYFKNLDLKMKAKPGDAIAFFPLAKNSNYCHPLALHAGMPVKSGEKWVCNVWFRENKFI</sequence>
<dbReference type="PANTHER" id="PTHR10869">
    <property type="entry name" value="PROLYL 4-HYDROXYLASE ALPHA SUBUNIT"/>
    <property type="match status" value="1"/>
</dbReference>
<dbReference type="InterPro" id="IPR005123">
    <property type="entry name" value="Oxoglu/Fe-dep_dioxygenase_dom"/>
</dbReference>
<evidence type="ECO:0000256" key="6">
    <source>
        <dbReference type="SAM" id="Phobius"/>
    </source>
</evidence>
<evidence type="ECO:0000256" key="2">
    <source>
        <dbReference type="ARBA" id="ARBA00022723"/>
    </source>
</evidence>
<dbReference type="InterPro" id="IPR044862">
    <property type="entry name" value="Pro_4_hyd_alph_FE2OG_OXY"/>
</dbReference>
<gene>
    <name evidence="8" type="ORF">Klosneuvirus_1_347</name>
</gene>
<evidence type="ECO:0000256" key="4">
    <source>
        <dbReference type="ARBA" id="ARBA00023002"/>
    </source>
</evidence>
<keyword evidence="6" id="KW-0812">Transmembrane</keyword>
<dbReference type="InterPro" id="IPR045054">
    <property type="entry name" value="P4HA-like"/>
</dbReference>
<keyword evidence="6" id="KW-0472">Membrane</keyword>
<dbReference type="SMART" id="SM00702">
    <property type="entry name" value="P4Hc"/>
    <property type="match status" value="1"/>
</dbReference>
<feature type="transmembrane region" description="Helical" evidence="6">
    <location>
        <begin position="6"/>
        <end position="25"/>
    </location>
</feature>
<keyword evidence="4" id="KW-0560">Oxidoreductase</keyword>
<dbReference type="PROSITE" id="PS51471">
    <property type="entry name" value="FE2OG_OXY"/>
    <property type="match status" value="1"/>
</dbReference>
<keyword evidence="3" id="KW-0223">Dioxygenase</keyword>
<keyword evidence="5" id="KW-0408">Iron</keyword>
<dbReference type="GO" id="GO:0005506">
    <property type="term" value="F:iron ion binding"/>
    <property type="evidence" value="ECO:0007669"/>
    <property type="project" value="InterPro"/>
</dbReference>
<evidence type="ECO:0000259" key="7">
    <source>
        <dbReference type="PROSITE" id="PS51471"/>
    </source>
</evidence>
<keyword evidence="6" id="KW-1133">Transmembrane helix</keyword>
<dbReference type="PANTHER" id="PTHR10869:SF246">
    <property type="entry name" value="TRANSMEMBRANE PROLYL 4-HYDROXYLASE"/>
    <property type="match status" value="1"/>
</dbReference>
<protein>
    <submittedName>
        <fullName evidence="8">Prolyl 4-hydroxylase alpha subunit</fullName>
    </submittedName>
</protein>
<evidence type="ECO:0000313" key="8">
    <source>
        <dbReference type="EMBL" id="ARF11490.1"/>
    </source>
</evidence>
<dbReference type="Pfam" id="PF13640">
    <property type="entry name" value="2OG-FeII_Oxy_3"/>
    <property type="match status" value="1"/>
</dbReference>
<evidence type="ECO:0000256" key="1">
    <source>
        <dbReference type="ARBA" id="ARBA00001961"/>
    </source>
</evidence>